<gene>
    <name evidence="7" type="ORF">Cboi02_000467400</name>
</gene>
<dbReference type="GO" id="GO:0031261">
    <property type="term" value="C:DNA replication preinitiation complex"/>
    <property type="evidence" value="ECO:0007669"/>
    <property type="project" value="TreeGrafter"/>
</dbReference>
<protein>
    <submittedName>
        <fullName evidence="7">Unnamed protein product</fullName>
    </submittedName>
</protein>
<keyword evidence="4" id="KW-0539">Nucleus</keyword>
<dbReference type="GO" id="GO:0000727">
    <property type="term" value="P:double-strand break repair via break-induced replication"/>
    <property type="evidence" value="ECO:0007669"/>
    <property type="project" value="TreeGrafter"/>
</dbReference>
<evidence type="ECO:0000313" key="7">
    <source>
        <dbReference type="EMBL" id="GME75146.1"/>
    </source>
</evidence>
<dbReference type="AlphaFoldDB" id="A0A9W6T545"/>
<keyword evidence="8" id="KW-1185">Reference proteome</keyword>
<evidence type="ECO:0000256" key="6">
    <source>
        <dbReference type="SAM" id="MobiDB-lite"/>
    </source>
</evidence>
<dbReference type="EMBL" id="BSXN01001972">
    <property type="protein sequence ID" value="GME75146.1"/>
    <property type="molecule type" value="Genomic_DNA"/>
</dbReference>
<evidence type="ECO:0000256" key="4">
    <source>
        <dbReference type="ARBA" id="ARBA00023242"/>
    </source>
</evidence>
<feature type="region of interest" description="Disordered" evidence="6">
    <location>
        <begin position="104"/>
        <end position="125"/>
    </location>
</feature>
<dbReference type="GO" id="GO:0006270">
    <property type="term" value="P:DNA replication initiation"/>
    <property type="evidence" value="ECO:0007669"/>
    <property type="project" value="InterPro"/>
</dbReference>
<dbReference type="GO" id="GO:1902977">
    <property type="term" value="P:mitotic DNA replication preinitiation complex assembly"/>
    <property type="evidence" value="ECO:0007669"/>
    <property type="project" value="TreeGrafter"/>
</dbReference>
<evidence type="ECO:0000256" key="3">
    <source>
        <dbReference type="ARBA" id="ARBA00022705"/>
    </source>
</evidence>
<dbReference type="GO" id="GO:0003697">
    <property type="term" value="F:single-stranded DNA binding"/>
    <property type="evidence" value="ECO:0007669"/>
    <property type="project" value="TreeGrafter"/>
</dbReference>
<comment type="subcellular location">
    <subcellularLocation>
        <location evidence="1">Nucleus</location>
    </subcellularLocation>
</comment>
<dbReference type="Pfam" id="PF02724">
    <property type="entry name" value="CDC45"/>
    <property type="match status" value="1"/>
</dbReference>
<dbReference type="Proteomes" id="UP001165120">
    <property type="component" value="Unassembled WGS sequence"/>
</dbReference>
<evidence type="ECO:0000313" key="8">
    <source>
        <dbReference type="Proteomes" id="UP001165120"/>
    </source>
</evidence>
<feature type="compositionally biased region" description="Acidic residues" evidence="6">
    <location>
        <begin position="180"/>
        <end position="231"/>
    </location>
</feature>
<feature type="region of interest" description="Disordered" evidence="6">
    <location>
        <begin position="176"/>
        <end position="255"/>
    </location>
</feature>
<evidence type="ECO:0000256" key="2">
    <source>
        <dbReference type="ARBA" id="ARBA00010727"/>
    </source>
</evidence>
<proteinExistence type="inferred from homology"/>
<sequence>MYIAPSEFARTFEEIKRTSLTHSTCKLVIFASCLDVDAICSSKMLAMLLKRHLIVYQLIPVVGYTDLKNKYEKLDSGISNVILLGCGSMVDLESFLDIDINEHAEPSDEYPNRDGHPITPETSTEQPYKLNRKIYIIDGHRPWNLDNLFGSQIISCFDDGSTVTELSDEKKAYQTLVSMNDDDDDDDDEDKDDDEDEDEKEDVEDLAETENDDDDEDEDGDGDGDDDEDDVILLSNKRKRKEENGHANKRSRKRLLRENEKTIENYYNQGSTISTSSALQVYSLINEIGSINIDFLWLAIVGTTSLVSNHRELYETILPVFKEEVNRLDARANTASQSASGLNSAVGSSDNETVY</sequence>
<evidence type="ECO:0000256" key="5">
    <source>
        <dbReference type="ARBA" id="ARBA00023306"/>
    </source>
</evidence>
<evidence type="ECO:0000256" key="1">
    <source>
        <dbReference type="ARBA" id="ARBA00004123"/>
    </source>
</evidence>
<keyword evidence="3" id="KW-0235">DNA replication</keyword>
<name>A0A9W6T545_CANBO</name>
<dbReference type="GO" id="GO:0003682">
    <property type="term" value="F:chromatin binding"/>
    <property type="evidence" value="ECO:0007669"/>
    <property type="project" value="TreeGrafter"/>
</dbReference>
<comment type="caution">
    <text evidence="7">The sequence shown here is derived from an EMBL/GenBank/DDBJ whole genome shotgun (WGS) entry which is preliminary data.</text>
</comment>
<feature type="compositionally biased region" description="Basic and acidic residues" evidence="6">
    <location>
        <begin position="104"/>
        <end position="116"/>
    </location>
</feature>
<dbReference type="PANTHER" id="PTHR10507">
    <property type="entry name" value="CDC45-RELATED PROTEIN"/>
    <property type="match status" value="1"/>
</dbReference>
<organism evidence="7 8">
    <name type="scientific">Candida boidinii</name>
    <name type="common">Yeast</name>
    <dbReference type="NCBI Taxonomy" id="5477"/>
    <lineage>
        <taxon>Eukaryota</taxon>
        <taxon>Fungi</taxon>
        <taxon>Dikarya</taxon>
        <taxon>Ascomycota</taxon>
        <taxon>Saccharomycotina</taxon>
        <taxon>Pichiomycetes</taxon>
        <taxon>Pichiales</taxon>
        <taxon>Pichiaceae</taxon>
        <taxon>Ogataea</taxon>
        <taxon>Ogataea/Candida clade</taxon>
    </lineage>
</organism>
<reference evidence="7" key="1">
    <citation type="submission" date="2023-04" db="EMBL/GenBank/DDBJ databases">
        <title>Candida boidinii NBRC 10035.</title>
        <authorList>
            <person name="Ichikawa N."/>
            <person name="Sato H."/>
            <person name="Tonouchi N."/>
        </authorList>
    </citation>
    <scope>NUCLEOTIDE SEQUENCE</scope>
    <source>
        <strain evidence="7">NBRC 10035</strain>
    </source>
</reference>
<comment type="similarity">
    <text evidence="2">Belongs to the CDC45 family.</text>
</comment>
<keyword evidence="5" id="KW-0131">Cell cycle</keyword>
<dbReference type="GO" id="GO:0003688">
    <property type="term" value="F:DNA replication origin binding"/>
    <property type="evidence" value="ECO:0007669"/>
    <property type="project" value="TreeGrafter"/>
</dbReference>
<dbReference type="PANTHER" id="PTHR10507:SF0">
    <property type="entry name" value="CELL DIVISION CONTROL PROTEIN 45 HOMOLOG"/>
    <property type="match status" value="1"/>
</dbReference>
<accession>A0A9W6T545</accession>
<dbReference type="InterPro" id="IPR003874">
    <property type="entry name" value="CDC45"/>
</dbReference>